<proteinExistence type="predicted"/>
<feature type="region of interest" description="Disordered" evidence="1">
    <location>
        <begin position="102"/>
        <end position="189"/>
    </location>
</feature>
<feature type="compositionally biased region" description="Low complexity" evidence="1">
    <location>
        <begin position="118"/>
        <end position="128"/>
    </location>
</feature>
<dbReference type="EMBL" id="CYKH01001711">
    <property type="protein sequence ID" value="CUG89189.1"/>
    <property type="molecule type" value="Genomic_DNA"/>
</dbReference>
<evidence type="ECO:0000313" key="2">
    <source>
        <dbReference type="EMBL" id="CUG89189.1"/>
    </source>
</evidence>
<dbReference type="OrthoDB" id="248077at2759"/>
<evidence type="ECO:0000256" key="1">
    <source>
        <dbReference type="SAM" id="MobiDB-lite"/>
    </source>
</evidence>
<dbReference type="AlphaFoldDB" id="A0A0S4JGD1"/>
<name>A0A0S4JGD1_BODSA</name>
<evidence type="ECO:0000313" key="3">
    <source>
        <dbReference type="Proteomes" id="UP000051952"/>
    </source>
</evidence>
<feature type="compositionally biased region" description="Polar residues" evidence="1">
    <location>
        <begin position="363"/>
        <end position="374"/>
    </location>
</feature>
<reference evidence="3" key="1">
    <citation type="submission" date="2015-09" db="EMBL/GenBank/DDBJ databases">
        <authorList>
            <consortium name="Pathogen Informatics"/>
        </authorList>
    </citation>
    <scope>NUCLEOTIDE SEQUENCE [LARGE SCALE GENOMIC DNA]</scope>
    <source>
        <strain evidence="3">Lake Konstanz</strain>
    </source>
</reference>
<dbReference type="Proteomes" id="UP000051952">
    <property type="component" value="Unassembled WGS sequence"/>
</dbReference>
<keyword evidence="3" id="KW-1185">Reference proteome</keyword>
<protein>
    <submittedName>
        <fullName evidence="2">Uncharacterized protein</fullName>
    </submittedName>
</protein>
<dbReference type="VEuPathDB" id="TriTrypDB:BSAL_19775"/>
<gene>
    <name evidence="2" type="ORF">BSAL_19775</name>
</gene>
<sequence>MNPSQSNSTSSSQQLPRTAAQVATDLKYLREQRICEKLEYLVKQLLKQQPEDPVLFVCSQLRERLAASRSTSDESWWLHKDHEGRGVDNSSHDDAVCVDDGASQITTSPSAPHPTAPLPTAAGGTLMTYPPPQTPGGGATANTPGAHSAGPTGHPFSGSLRTSRVTTPAAARPSTTGRGGLERDESAKSDQSYFSIASVDMQEFLSEFRVARNEFMGTQGDRINRNDLAEIVDRVSIPLPDVKLIADLFDEMVAPSGGAAVTGRPMSSELHHHGVATSSSPQPYIMPNTGGGSSMPPVSPTDDSAGAGFPLRVATSAIDGSDATVPFEAFLARMNYKIQGRYPHDAVRQVYLSLLRTETTTVGASSSLSSQQAHRGSGTEAAGDNTPITAASSGVIASKITLQMEAAQQAANALISSPASGGVPRGRAIAEGLWLGLGIRLSPAELLRLTNLLGIGQGDNALLQLTDFSSLVAAATGQLTKEEQEALAA</sequence>
<feature type="region of interest" description="Disordered" evidence="1">
    <location>
        <begin position="363"/>
        <end position="387"/>
    </location>
</feature>
<organism evidence="2 3">
    <name type="scientific">Bodo saltans</name>
    <name type="common">Flagellated protozoan</name>
    <dbReference type="NCBI Taxonomy" id="75058"/>
    <lineage>
        <taxon>Eukaryota</taxon>
        <taxon>Discoba</taxon>
        <taxon>Euglenozoa</taxon>
        <taxon>Kinetoplastea</taxon>
        <taxon>Metakinetoplastina</taxon>
        <taxon>Eubodonida</taxon>
        <taxon>Bodonidae</taxon>
        <taxon>Bodo</taxon>
    </lineage>
</organism>
<accession>A0A0S4JGD1</accession>